<sequence>MASLLGNISKRIEIATKPPTKIIDRTLPRKQITLENLEDYIKEAKEFYGMGKPGDMNIAVVGAKGVGKSSLINGLIGAHDDDKEAATVGKSNENPVRYRNRLMEAMVLWEMPAGGERGHPSLTFFHDHKLYAFDWILIVSDRFHRLDFEVARSASRLNRRCTFVRTKCDLAVQTIIQRSGIAEINAKQVLRKEVEGSFQEGLRLIGLEDRSTSFNLFLVSATAYSESHEREDDASDSHTHKFDEDRLLNYLSGLVRRGVIRRTRTMRF</sequence>
<comment type="similarity">
    <text evidence="1">Belongs to the TRAFAC class dynamin-like GTPase superfamily. IRG family.</text>
</comment>
<keyword evidence="2" id="KW-0934">Plastid</keyword>
<dbReference type="PANTHER" id="PTHR14143:SF1">
    <property type="entry name" value="IRG-TYPE G DOMAIN-CONTAINING PROTEIN"/>
    <property type="match status" value="1"/>
</dbReference>
<keyword evidence="2" id="KW-0150">Chloroplast</keyword>
<dbReference type="InterPro" id="IPR027417">
    <property type="entry name" value="P-loop_NTPase"/>
</dbReference>
<feature type="domain" description="IRG-type G" evidence="3">
    <location>
        <begin position="54"/>
        <end position="234"/>
    </location>
</feature>
<accession>A0A8T2SFZ0</accession>
<evidence type="ECO:0000259" key="3">
    <source>
        <dbReference type="PROSITE" id="PS51716"/>
    </source>
</evidence>
<name>A0A8T2SFZ0_CERRI</name>
<gene>
    <name evidence="4" type="ORF">KP509_21G087400</name>
</gene>
<dbReference type="AlphaFoldDB" id="A0A8T2SFZ0"/>
<evidence type="ECO:0000256" key="2">
    <source>
        <dbReference type="ARBA" id="ARBA00022528"/>
    </source>
</evidence>
<evidence type="ECO:0000313" key="4">
    <source>
        <dbReference type="EMBL" id="KAH7316307.1"/>
    </source>
</evidence>
<dbReference type="Gene3D" id="3.40.50.300">
    <property type="entry name" value="P-loop containing nucleotide triphosphate hydrolases"/>
    <property type="match status" value="1"/>
</dbReference>
<proteinExistence type="inferred from homology"/>
<keyword evidence="5" id="KW-1185">Reference proteome</keyword>
<dbReference type="OrthoDB" id="422720at2759"/>
<reference evidence="4" key="1">
    <citation type="submission" date="2021-08" db="EMBL/GenBank/DDBJ databases">
        <title>WGS assembly of Ceratopteris richardii.</title>
        <authorList>
            <person name="Marchant D.B."/>
            <person name="Chen G."/>
            <person name="Jenkins J."/>
            <person name="Shu S."/>
            <person name="Leebens-Mack J."/>
            <person name="Grimwood J."/>
            <person name="Schmutz J."/>
            <person name="Soltis P."/>
            <person name="Soltis D."/>
            <person name="Chen Z.-H."/>
        </authorList>
    </citation>
    <scope>NUCLEOTIDE SEQUENCE</scope>
    <source>
        <strain evidence="4">Whitten #5841</strain>
        <tissue evidence="4">Leaf</tissue>
    </source>
</reference>
<dbReference type="InterPro" id="IPR007743">
    <property type="entry name" value="Immunity-related_GTPase-like"/>
</dbReference>
<comment type="caution">
    <text evidence="4">The sequence shown here is derived from an EMBL/GenBank/DDBJ whole genome shotgun (WGS) entry which is preliminary data.</text>
</comment>
<dbReference type="GO" id="GO:0016020">
    <property type="term" value="C:membrane"/>
    <property type="evidence" value="ECO:0007669"/>
    <property type="project" value="InterPro"/>
</dbReference>
<dbReference type="PANTHER" id="PTHR14143">
    <property type="entry name" value="INTERFERON-INDUCIBLE GTPASE FAMILY MEMBER"/>
    <property type="match status" value="1"/>
</dbReference>
<dbReference type="EMBL" id="CM035426">
    <property type="protein sequence ID" value="KAH7316307.1"/>
    <property type="molecule type" value="Genomic_DNA"/>
</dbReference>
<dbReference type="OMA" id="NTICADI"/>
<dbReference type="InterPro" id="IPR030385">
    <property type="entry name" value="G_IRG_dom"/>
</dbReference>
<dbReference type="Pfam" id="PF05049">
    <property type="entry name" value="IIGP"/>
    <property type="match status" value="1"/>
</dbReference>
<dbReference type="Proteomes" id="UP000825935">
    <property type="component" value="Chromosome 21"/>
</dbReference>
<dbReference type="SUPFAM" id="SSF52540">
    <property type="entry name" value="P-loop containing nucleoside triphosphate hydrolases"/>
    <property type="match status" value="1"/>
</dbReference>
<protein>
    <recommendedName>
        <fullName evidence="3">IRG-type G domain-containing protein</fullName>
    </recommendedName>
</protein>
<dbReference type="GO" id="GO:0005525">
    <property type="term" value="F:GTP binding"/>
    <property type="evidence" value="ECO:0007669"/>
    <property type="project" value="InterPro"/>
</dbReference>
<evidence type="ECO:0000313" key="5">
    <source>
        <dbReference type="Proteomes" id="UP000825935"/>
    </source>
</evidence>
<organism evidence="4 5">
    <name type="scientific">Ceratopteris richardii</name>
    <name type="common">Triangle waterfern</name>
    <dbReference type="NCBI Taxonomy" id="49495"/>
    <lineage>
        <taxon>Eukaryota</taxon>
        <taxon>Viridiplantae</taxon>
        <taxon>Streptophyta</taxon>
        <taxon>Embryophyta</taxon>
        <taxon>Tracheophyta</taxon>
        <taxon>Polypodiopsida</taxon>
        <taxon>Polypodiidae</taxon>
        <taxon>Polypodiales</taxon>
        <taxon>Pteridineae</taxon>
        <taxon>Pteridaceae</taxon>
        <taxon>Parkerioideae</taxon>
        <taxon>Ceratopteris</taxon>
    </lineage>
</organism>
<dbReference type="PROSITE" id="PS51716">
    <property type="entry name" value="G_IRG"/>
    <property type="match status" value="1"/>
</dbReference>
<evidence type="ECO:0000256" key="1">
    <source>
        <dbReference type="ARBA" id="ARBA00005429"/>
    </source>
</evidence>